<evidence type="ECO:0000313" key="3">
    <source>
        <dbReference type="Proteomes" id="UP000053097"/>
    </source>
</evidence>
<keyword evidence="1" id="KW-0812">Transmembrane</keyword>
<evidence type="ECO:0000256" key="1">
    <source>
        <dbReference type="SAM" id="Phobius"/>
    </source>
</evidence>
<reference evidence="2 3" key="1">
    <citation type="journal article" date="2014" name="Curr. Biol.">
        <title>The genome of the clonal raider ant Cerapachys biroi.</title>
        <authorList>
            <person name="Oxley P.R."/>
            <person name="Ji L."/>
            <person name="Fetter-Pruneda I."/>
            <person name="McKenzie S.K."/>
            <person name="Li C."/>
            <person name="Hu H."/>
            <person name="Zhang G."/>
            <person name="Kronauer D.J."/>
        </authorList>
    </citation>
    <scope>NUCLEOTIDE SEQUENCE [LARGE SCALE GENOMIC DNA]</scope>
</reference>
<proteinExistence type="predicted"/>
<gene>
    <name evidence="2" type="ORF">X777_06544</name>
</gene>
<keyword evidence="3" id="KW-1185">Reference proteome</keyword>
<keyword evidence="1" id="KW-1133">Transmembrane helix</keyword>
<dbReference type="EMBL" id="KK107293">
    <property type="protein sequence ID" value="EZA53463.1"/>
    <property type="molecule type" value="Genomic_DNA"/>
</dbReference>
<protein>
    <submittedName>
        <fullName evidence="2">Uncharacterized protein</fullName>
    </submittedName>
</protein>
<dbReference type="AlphaFoldDB" id="A0A026WBW3"/>
<feature type="transmembrane region" description="Helical" evidence="1">
    <location>
        <begin position="76"/>
        <end position="96"/>
    </location>
</feature>
<keyword evidence="1" id="KW-0472">Membrane</keyword>
<name>A0A026WBW3_OOCBI</name>
<organism evidence="2 3">
    <name type="scientific">Ooceraea biroi</name>
    <name type="common">Clonal raider ant</name>
    <name type="synonym">Cerapachys biroi</name>
    <dbReference type="NCBI Taxonomy" id="2015173"/>
    <lineage>
        <taxon>Eukaryota</taxon>
        <taxon>Metazoa</taxon>
        <taxon>Ecdysozoa</taxon>
        <taxon>Arthropoda</taxon>
        <taxon>Hexapoda</taxon>
        <taxon>Insecta</taxon>
        <taxon>Pterygota</taxon>
        <taxon>Neoptera</taxon>
        <taxon>Endopterygota</taxon>
        <taxon>Hymenoptera</taxon>
        <taxon>Apocrita</taxon>
        <taxon>Aculeata</taxon>
        <taxon>Formicoidea</taxon>
        <taxon>Formicidae</taxon>
        <taxon>Dorylinae</taxon>
        <taxon>Ooceraea</taxon>
    </lineage>
</organism>
<dbReference type="Proteomes" id="UP000053097">
    <property type="component" value="Unassembled WGS sequence"/>
</dbReference>
<accession>A0A026WBW3</accession>
<sequence length="138" mass="15805">MYRNLSTTVIVTVVVDYDLEHPQQRVPEEIALQEIAPQEIAPQVIAPQEIAPEEIALQELARRELLRIVPPADYDLTYSIIEIVFTVFLSLTPFLIEVNNLIPKTRVNMVKIIYVFHNIGGGVITYDEYFQKYSSNSL</sequence>
<evidence type="ECO:0000313" key="2">
    <source>
        <dbReference type="EMBL" id="EZA53463.1"/>
    </source>
</evidence>